<dbReference type="EMBL" id="SWLB01000006">
    <property type="protein sequence ID" value="KAF3337156.1"/>
    <property type="molecule type" value="Genomic_DNA"/>
</dbReference>
<organism evidence="1 2">
    <name type="scientific">Carex littledalei</name>
    <dbReference type="NCBI Taxonomy" id="544730"/>
    <lineage>
        <taxon>Eukaryota</taxon>
        <taxon>Viridiplantae</taxon>
        <taxon>Streptophyta</taxon>
        <taxon>Embryophyta</taxon>
        <taxon>Tracheophyta</taxon>
        <taxon>Spermatophyta</taxon>
        <taxon>Magnoliopsida</taxon>
        <taxon>Liliopsida</taxon>
        <taxon>Poales</taxon>
        <taxon>Cyperaceae</taxon>
        <taxon>Cyperoideae</taxon>
        <taxon>Cariceae</taxon>
        <taxon>Carex</taxon>
        <taxon>Carex subgen. Euthyceras</taxon>
    </lineage>
</organism>
<keyword evidence="2" id="KW-1185">Reference proteome</keyword>
<comment type="caution">
    <text evidence="1">The sequence shown here is derived from an EMBL/GenBank/DDBJ whole genome shotgun (WGS) entry which is preliminary data.</text>
</comment>
<gene>
    <name evidence="1" type="ORF">FCM35_KLT17743</name>
</gene>
<dbReference type="Proteomes" id="UP000623129">
    <property type="component" value="Unassembled WGS sequence"/>
</dbReference>
<reference evidence="1" key="1">
    <citation type="submission" date="2020-01" db="EMBL/GenBank/DDBJ databases">
        <title>Genome sequence of Kobresia littledalei, the first chromosome-level genome in the family Cyperaceae.</title>
        <authorList>
            <person name="Qu G."/>
        </authorList>
    </citation>
    <scope>NUCLEOTIDE SEQUENCE</scope>
    <source>
        <strain evidence="1">C.B.Clarke</strain>
        <tissue evidence="1">Leaf</tissue>
    </source>
</reference>
<evidence type="ECO:0000313" key="2">
    <source>
        <dbReference type="Proteomes" id="UP000623129"/>
    </source>
</evidence>
<proteinExistence type="predicted"/>
<sequence length="95" mass="11395">MRKRSRRDRIEELERRLEGPEREFNGLIEKGEDLKQKIEMGARFTLSVGIREISFVERECKYLVENLNRGLAQKELDRFARSVLETVMSLRWQPK</sequence>
<name>A0A833RDH7_9POAL</name>
<evidence type="ECO:0000313" key="1">
    <source>
        <dbReference type="EMBL" id="KAF3337156.1"/>
    </source>
</evidence>
<dbReference type="AlphaFoldDB" id="A0A833RDH7"/>
<protein>
    <submittedName>
        <fullName evidence="1">Uncharacterized protein</fullName>
    </submittedName>
</protein>
<accession>A0A833RDH7</accession>